<dbReference type="InterPro" id="IPR008949">
    <property type="entry name" value="Isoprenoid_synthase_dom_sf"/>
</dbReference>
<evidence type="ECO:0000256" key="5">
    <source>
        <dbReference type="ARBA" id="ARBA00022842"/>
    </source>
</evidence>
<organism evidence="7 8">
    <name type="scientific">Neorickettsia findlayensis</name>
    <dbReference type="NCBI Taxonomy" id="2686014"/>
    <lineage>
        <taxon>Bacteria</taxon>
        <taxon>Pseudomonadati</taxon>
        <taxon>Pseudomonadota</taxon>
        <taxon>Alphaproteobacteria</taxon>
        <taxon>Rickettsiales</taxon>
        <taxon>Anaplasmataceae</taxon>
        <taxon>Neorickettsia</taxon>
    </lineage>
</organism>
<reference evidence="7 8" key="2">
    <citation type="journal article" date="2020" name="MBio">
        <title>Isolation and Molecular Analysis of a Novel Neorickettsia Species That Causes Potomac Horse Fever.</title>
        <authorList>
            <person name="Teymournejad O."/>
            <person name="Lin M."/>
            <person name="Bekebrede H."/>
            <person name="Kamr A."/>
            <person name="Toribio R.E."/>
            <person name="Arroyo L.G."/>
            <person name="Baird J.D."/>
            <person name="Rikihisa Y."/>
        </authorList>
    </citation>
    <scope>NUCLEOTIDE SEQUENCE [LARGE SCALE GENOMIC DNA]</scope>
    <source>
        <strain evidence="7 8">Fin17</strain>
    </source>
</reference>
<name>A0A6P1G9J7_9RICK</name>
<reference evidence="7 8" key="1">
    <citation type="journal article" date="2020" name="MBio">
        <title>Erratum for Teymournejad et al., 'Isolation and Molecular Analysis of a Novel Neorickettsia Species That Causes Potomac Horse Fever'.</title>
        <authorList>
            <person name="Teymournejad O."/>
            <person name="Lin M."/>
            <person name="Bekebrede H."/>
            <person name="Kamr A."/>
            <person name="Toribio R.E."/>
            <person name="Arroyo L.G."/>
            <person name="Baird J.D."/>
            <person name="Rikihisa Y."/>
        </authorList>
    </citation>
    <scope>NUCLEOTIDE SEQUENCE [LARGE SCALE GENOMIC DNA]</scope>
    <source>
        <strain evidence="7 8">Fin17</strain>
    </source>
</reference>
<proteinExistence type="inferred from homology"/>
<accession>A0A6P1G9J7</accession>
<dbReference type="InterPro" id="IPR000092">
    <property type="entry name" value="Polyprenyl_synt"/>
</dbReference>
<comment type="cofactor">
    <cofactor evidence="1">
        <name>Mg(2+)</name>
        <dbReference type="ChEBI" id="CHEBI:18420"/>
    </cofactor>
</comment>
<gene>
    <name evidence="7" type="ORF">GP480_00920</name>
</gene>
<dbReference type="AlphaFoldDB" id="A0A6P1G9J7"/>
<dbReference type="GO" id="GO:0046872">
    <property type="term" value="F:metal ion binding"/>
    <property type="evidence" value="ECO:0007669"/>
    <property type="project" value="UniProtKB-KW"/>
</dbReference>
<dbReference type="Pfam" id="PF00348">
    <property type="entry name" value="polyprenyl_synt"/>
    <property type="match status" value="1"/>
</dbReference>
<dbReference type="PROSITE" id="PS00723">
    <property type="entry name" value="POLYPRENYL_SYNTHASE_1"/>
    <property type="match status" value="1"/>
</dbReference>
<dbReference type="InterPro" id="IPR033749">
    <property type="entry name" value="Polyprenyl_synt_CS"/>
</dbReference>
<keyword evidence="3 6" id="KW-0808">Transferase</keyword>
<keyword evidence="5" id="KW-0460">Magnesium</keyword>
<dbReference type="KEGG" id="nef:GP480_00920"/>
<evidence type="ECO:0000256" key="2">
    <source>
        <dbReference type="ARBA" id="ARBA00006706"/>
    </source>
</evidence>
<dbReference type="GO" id="GO:0004659">
    <property type="term" value="F:prenyltransferase activity"/>
    <property type="evidence" value="ECO:0007669"/>
    <property type="project" value="InterPro"/>
</dbReference>
<dbReference type="PROSITE" id="PS00444">
    <property type="entry name" value="POLYPRENYL_SYNTHASE_2"/>
    <property type="match status" value="1"/>
</dbReference>
<dbReference type="RefSeq" id="WP_160095030.1">
    <property type="nucleotide sequence ID" value="NZ_CP047224.1"/>
</dbReference>
<dbReference type="CDD" id="cd00685">
    <property type="entry name" value="Trans_IPPS_HT"/>
    <property type="match status" value="1"/>
</dbReference>
<dbReference type="EMBL" id="CP047224">
    <property type="protein sequence ID" value="QHD65025.1"/>
    <property type="molecule type" value="Genomic_DNA"/>
</dbReference>
<dbReference type="SUPFAM" id="SSF48576">
    <property type="entry name" value="Terpenoid synthases"/>
    <property type="match status" value="1"/>
</dbReference>
<keyword evidence="4" id="KW-0479">Metal-binding</keyword>
<dbReference type="Proteomes" id="UP000464912">
    <property type="component" value="Chromosome"/>
</dbReference>
<sequence>MNVTAYDFLNAFFSEKLRSVEEMLYNSMATLTKLRSIEDAKKMLSSGKRIRALLSLLSFALCENFDTDVEIRAAATIELIHNATLMHDDVIDENYIRRGKPNIKSIYGNRISVLTGDFLLSVAFEIILECKNLSVVLLLSKTAKQLSEGEILQLQSIGEIVSESEYLEVIARKTAVLFSAAAEIAAILTDKHEYIVVLREIGFLIGMAFQIVDDVLDYGESKEVGKNVGNDFRECKFTLPCVIAYRDAKSEAAKKFWREVFFTEKKDIQEARFFMYEVDALAKAMKVARDYLSKAEEKLSIFENSASLFTMKTFLRYAVERPY</sequence>
<dbReference type="SFLD" id="SFLDS00005">
    <property type="entry name" value="Isoprenoid_Synthase_Type_I"/>
    <property type="match status" value="1"/>
</dbReference>
<keyword evidence="8" id="KW-1185">Reference proteome</keyword>
<dbReference type="Gene3D" id="1.10.600.10">
    <property type="entry name" value="Farnesyl Diphosphate Synthase"/>
    <property type="match status" value="1"/>
</dbReference>
<evidence type="ECO:0000256" key="4">
    <source>
        <dbReference type="ARBA" id="ARBA00022723"/>
    </source>
</evidence>
<evidence type="ECO:0000256" key="6">
    <source>
        <dbReference type="RuleBase" id="RU004466"/>
    </source>
</evidence>
<evidence type="ECO:0000256" key="3">
    <source>
        <dbReference type="ARBA" id="ARBA00022679"/>
    </source>
</evidence>
<evidence type="ECO:0000313" key="7">
    <source>
        <dbReference type="EMBL" id="QHD65025.1"/>
    </source>
</evidence>
<dbReference type="PANTHER" id="PTHR12001:SF69">
    <property type="entry name" value="ALL TRANS-POLYPRENYL-DIPHOSPHATE SYNTHASE PDSS1"/>
    <property type="match status" value="1"/>
</dbReference>
<protein>
    <submittedName>
        <fullName evidence="7">Polyprenyl synthetase family protein</fullName>
    </submittedName>
</protein>
<evidence type="ECO:0000313" key="8">
    <source>
        <dbReference type="Proteomes" id="UP000464912"/>
    </source>
</evidence>
<evidence type="ECO:0000256" key="1">
    <source>
        <dbReference type="ARBA" id="ARBA00001946"/>
    </source>
</evidence>
<comment type="similarity">
    <text evidence="2 6">Belongs to the FPP/GGPP synthase family.</text>
</comment>
<dbReference type="PANTHER" id="PTHR12001">
    <property type="entry name" value="GERANYLGERANYL PYROPHOSPHATE SYNTHASE"/>
    <property type="match status" value="1"/>
</dbReference>
<dbReference type="GO" id="GO:0008299">
    <property type="term" value="P:isoprenoid biosynthetic process"/>
    <property type="evidence" value="ECO:0007669"/>
    <property type="project" value="InterPro"/>
</dbReference>